<feature type="compositionally biased region" description="Basic and acidic residues" evidence="1">
    <location>
        <begin position="282"/>
        <end position="299"/>
    </location>
</feature>
<dbReference type="EMBL" id="SJZI01000047">
    <property type="protein sequence ID" value="TCJ13130.1"/>
    <property type="molecule type" value="Genomic_DNA"/>
</dbReference>
<name>A0A4R1B679_9BACT</name>
<evidence type="ECO:0000313" key="2">
    <source>
        <dbReference type="EMBL" id="TCJ13130.1"/>
    </source>
</evidence>
<evidence type="ECO:0008006" key="4">
    <source>
        <dbReference type="Google" id="ProtNLM"/>
    </source>
</evidence>
<organism evidence="2 3">
    <name type="scientific">Flaviaesturariibacter flavus</name>
    <dbReference type="NCBI Taxonomy" id="2502780"/>
    <lineage>
        <taxon>Bacteria</taxon>
        <taxon>Pseudomonadati</taxon>
        <taxon>Bacteroidota</taxon>
        <taxon>Chitinophagia</taxon>
        <taxon>Chitinophagales</taxon>
        <taxon>Chitinophagaceae</taxon>
        <taxon>Flaviaestuariibacter</taxon>
    </lineage>
</organism>
<accession>A0A4R1B679</accession>
<gene>
    <name evidence="2" type="ORF">EPD60_13760</name>
</gene>
<reference evidence="2 3" key="1">
    <citation type="submission" date="2019-03" db="EMBL/GenBank/DDBJ databases">
        <authorList>
            <person name="Kim M.K.M."/>
        </authorList>
    </citation>
    <scope>NUCLEOTIDE SEQUENCE [LARGE SCALE GENOMIC DNA]</scope>
    <source>
        <strain evidence="2 3">17J68-12</strain>
    </source>
</reference>
<sequence>MSDRYYLLRNNRETGPFPLGELLQQCLLPGDLVWVEGRSQYWHQPAEVPEIESALPKGYSLSPTEKLSSSVTEHISDREMALRAESIRRRALAALYHQVPLHQGTPRAEIPTGPVYLREEDAVEVVQYKPASTRNNIAEFMLFCTLSTLVVIGWRSGVFSHLVQVRPQVAGQATQLVSESANAATATAVPGQQPQQSGFLLPQPKAQPIALSNNSEHTDSSALAIHKSATHPRPAAPKRTAASDSDVLAVTPDPATANKGTEAAPASADPLREPVKTAVAPDKADKPANDVAEKAKPKETAVTPDNKSVADSEVKEEKKGFGLFRGLFKKKKREEAAAPASDN</sequence>
<protein>
    <recommendedName>
        <fullName evidence="4">DUF4339 domain-containing protein</fullName>
    </recommendedName>
</protein>
<feature type="region of interest" description="Disordered" evidence="1">
    <location>
        <begin position="229"/>
        <end position="316"/>
    </location>
</feature>
<keyword evidence="3" id="KW-1185">Reference proteome</keyword>
<dbReference type="RefSeq" id="WP_131450103.1">
    <property type="nucleotide sequence ID" value="NZ_SJZI01000047.1"/>
</dbReference>
<dbReference type="AlphaFoldDB" id="A0A4R1B679"/>
<dbReference type="Proteomes" id="UP000295334">
    <property type="component" value="Unassembled WGS sequence"/>
</dbReference>
<proteinExistence type="predicted"/>
<evidence type="ECO:0000256" key="1">
    <source>
        <dbReference type="SAM" id="MobiDB-lite"/>
    </source>
</evidence>
<evidence type="ECO:0000313" key="3">
    <source>
        <dbReference type="Proteomes" id="UP000295334"/>
    </source>
</evidence>
<comment type="caution">
    <text evidence="2">The sequence shown here is derived from an EMBL/GenBank/DDBJ whole genome shotgun (WGS) entry which is preliminary data.</text>
</comment>
<dbReference type="OrthoDB" id="679074at2"/>